<proteinExistence type="predicted"/>
<reference evidence="4" key="1">
    <citation type="journal article" date="2019" name="Int. J. Syst. Evol. Microbiol.">
        <title>The Global Catalogue of Microorganisms (GCM) 10K type strain sequencing project: providing services to taxonomists for standard genome sequencing and annotation.</title>
        <authorList>
            <consortium name="The Broad Institute Genomics Platform"/>
            <consortium name="The Broad Institute Genome Sequencing Center for Infectious Disease"/>
            <person name="Wu L."/>
            <person name="Ma J."/>
        </authorList>
    </citation>
    <scope>NUCLEOTIDE SEQUENCE [LARGE SCALE GENOMIC DNA]</scope>
    <source>
        <strain evidence="4">JCM 10696</strain>
    </source>
</reference>
<dbReference type="EMBL" id="BAAAHH010000004">
    <property type="protein sequence ID" value="GAA0943975.1"/>
    <property type="molecule type" value="Genomic_DNA"/>
</dbReference>
<dbReference type="Proteomes" id="UP001500665">
    <property type="component" value="Unassembled WGS sequence"/>
</dbReference>
<dbReference type="InterPro" id="IPR004881">
    <property type="entry name" value="Ribosome_biogen_GTPase_RsgA"/>
</dbReference>
<comment type="caution">
    <text evidence="3">The sequence shown here is derived from an EMBL/GenBank/DDBJ whole genome shotgun (WGS) entry which is preliminary data.</text>
</comment>
<organism evidence="3 4">
    <name type="scientific">Actinocorallia libanotica</name>
    <dbReference type="NCBI Taxonomy" id="46162"/>
    <lineage>
        <taxon>Bacteria</taxon>
        <taxon>Bacillati</taxon>
        <taxon>Actinomycetota</taxon>
        <taxon>Actinomycetes</taxon>
        <taxon>Streptosporangiales</taxon>
        <taxon>Thermomonosporaceae</taxon>
        <taxon>Actinocorallia</taxon>
    </lineage>
</organism>
<feature type="compositionally biased region" description="Basic and acidic residues" evidence="2">
    <location>
        <begin position="172"/>
        <end position="183"/>
    </location>
</feature>
<dbReference type="PANTHER" id="PTHR32120">
    <property type="entry name" value="SMALL RIBOSOMAL SUBUNIT BIOGENESIS GTPASE RSGA"/>
    <property type="match status" value="1"/>
</dbReference>
<keyword evidence="1" id="KW-0690">Ribosome biogenesis</keyword>
<feature type="region of interest" description="Disordered" evidence="2">
    <location>
        <begin position="168"/>
        <end position="198"/>
    </location>
</feature>
<evidence type="ECO:0000256" key="2">
    <source>
        <dbReference type="SAM" id="MobiDB-lite"/>
    </source>
</evidence>
<gene>
    <name evidence="3" type="ORF">GCM10009550_16400</name>
</gene>
<dbReference type="Gene3D" id="1.10.40.50">
    <property type="entry name" value="Probable gtpase engc, domain 3"/>
    <property type="match status" value="1"/>
</dbReference>
<evidence type="ECO:0000313" key="3">
    <source>
        <dbReference type="EMBL" id="GAA0943975.1"/>
    </source>
</evidence>
<accession>A0ABP4B7A0</accession>
<keyword evidence="4" id="KW-1185">Reference proteome</keyword>
<dbReference type="PANTHER" id="PTHR32120:SF10">
    <property type="entry name" value="SMALL RIBOSOMAL SUBUNIT BIOGENESIS GTPASE RSGA"/>
    <property type="match status" value="1"/>
</dbReference>
<protein>
    <recommendedName>
        <fullName evidence="5">Ribosome biogenesis GTPase</fullName>
    </recommendedName>
</protein>
<evidence type="ECO:0000256" key="1">
    <source>
        <dbReference type="ARBA" id="ARBA00022517"/>
    </source>
</evidence>
<evidence type="ECO:0008006" key="5">
    <source>
        <dbReference type="Google" id="ProtNLM"/>
    </source>
</evidence>
<sequence>MFHQRTSHRPPFSSPASVLTLADYGWDAERECSFAPSRAAGLVPGRVARAERGLRDVVAETGPVRAVVVPATGDRAAWRELLPLPHGGVLLDTPGLRGVGLHDAEEGLDRTFAEITELARDCRFPDCAHATEPDCAVLAAVDDGRLTWRRLDRYHRLQRENTCAASRTGARLRAELERPEKQGARLRRALKQSPNFKA</sequence>
<dbReference type="SUPFAM" id="SSF52540">
    <property type="entry name" value="P-loop containing nucleoside triphosphate hydrolases"/>
    <property type="match status" value="1"/>
</dbReference>
<dbReference type="InterPro" id="IPR027417">
    <property type="entry name" value="P-loop_NTPase"/>
</dbReference>
<evidence type="ECO:0000313" key="4">
    <source>
        <dbReference type="Proteomes" id="UP001500665"/>
    </source>
</evidence>
<name>A0ABP4B7A0_9ACTN</name>